<dbReference type="AlphaFoldDB" id="A0AAD5X688"/>
<proteinExistence type="inferred from homology"/>
<dbReference type="InterPro" id="IPR002937">
    <property type="entry name" value="Amino_oxidase"/>
</dbReference>
<dbReference type="Pfam" id="PF01593">
    <property type="entry name" value="Amino_oxidase"/>
    <property type="match status" value="1"/>
</dbReference>
<evidence type="ECO:0000256" key="3">
    <source>
        <dbReference type="ARBA" id="ARBA00010551"/>
    </source>
</evidence>
<dbReference type="SUPFAM" id="SSF54373">
    <property type="entry name" value="FAD-linked reductases, C-terminal domain"/>
    <property type="match status" value="1"/>
</dbReference>
<dbReference type="GO" id="GO:0005743">
    <property type="term" value="C:mitochondrial inner membrane"/>
    <property type="evidence" value="ECO:0007669"/>
    <property type="project" value="UniProtKB-SubCell"/>
</dbReference>
<dbReference type="SUPFAM" id="SSF51905">
    <property type="entry name" value="FAD/NAD(P)-binding domain"/>
    <property type="match status" value="1"/>
</dbReference>
<evidence type="ECO:0000313" key="14">
    <source>
        <dbReference type="Proteomes" id="UP001211907"/>
    </source>
</evidence>
<accession>A0AAD5X688</accession>
<feature type="domain" description="Amine oxidase" evidence="12">
    <location>
        <begin position="23"/>
        <end position="382"/>
    </location>
</feature>
<keyword evidence="7 11" id="KW-0560">Oxidoreductase</keyword>
<keyword evidence="8 11" id="KW-0350">Heme biosynthesis</keyword>
<evidence type="ECO:0000256" key="11">
    <source>
        <dbReference type="RuleBase" id="RU367069"/>
    </source>
</evidence>
<evidence type="ECO:0000256" key="2">
    <source>
        <dbReference type="ARBA" id="ARBA00005073"/>
    </source>
</evidence>
<evidence type="ECO:0000256" key="6">
    <source>
        <dbReference type="ARBA" id="ARBA00022827"/>
    </source>
</evidence>
<evidence type="ECO:0000256" key="1">
    <source>
        <dbReference type="ARBA" id="ARBA00002600"/>
    </source>
</evidence>
<evidence type="ECO:0000256" key="9">
    <source>
        <dbReference type="ARBA" id="ARBA00023244"/>
    </source>
</evidence>
<reference evidence="13" key="1">
    <citation type="submission" date="2020-05" db="EMBL/GenBank/DDBJ databases">
        <title>Phylogenomic resolution of chytrid fungi.</title>
        <authorList>
            <person name="Stajich J.E."/>
            <person name="Amses K."/>
            <person name="Simmons R."/>
            <person name="Seto K."/>
            <person name="Myers J."/>
            <person name="Bonds A."/>
            <person name="Quandt C.A."/>
            <person name="Barry K."/>
            <person name="Liu P."/>
            <person name="Grigoriev I."/>
            <person name="Longcore J.E."/>
            <person name="James T.Y."/>
        </authorList>
    </citation>
    <scope>NUCLEOTIDE SEQUENCE</scope>
    <source>
        <strain evidence="13">JEL0513</strain>
    </source>
</reference>
<comment type="pathway">
    <text evidence="2 11">Porphyrin-containing compound metabolism; protoporphyrin-IX biosynthesis; protoporphyrin-IX from protoporphyrinogen-IX: step 1/1.</text>
</comment>
<dbReference type="EMBL" id="JADGJH010004369">
    <property type="protein sequence ID" value="KAJ3086079.1"/>
    <property type="molecule type" value="Genomic_DNA"/>
</dbReference>
<evidence type="ECO:0000259" key="12">
    <source>
        <dbReference type="Pfam" id="PF01593"/>
    </source>
</evidence>
<keyword evidence="5 11" id="KW-0285">Flavoprotein</keyword>
<dbReference type="Gene3D" id="3.50.50.60">
    <property type="entry name" value="FAD/NAD(P)-binding domain"/>
    <property type="match status" value="1"/>
</dbReference>
<dbReference type="InterPro" id="IPR004572">
    <property type="entry name" value="Protoporphyrinogen_oxidase"/>
</dbReference>
<name>A0AAD5X688_9FUNG</name>
<dbReference type="NCBIfam" id="TIGR00562">
    <property type="entry name" value="proto_IX_ox"/>
    <property type="match status" value="1"/>
</dbReference>
<evidence type="ECO:0000256" key="7">
    <source>
        <dbReference type="ARBA" id="ARBA00023002"/>
    </source>
</evidence>
<dbReference type="PANTHER" id="PTHR42923:SF3">
    <property type="entry name" value="PROTOPORPHYRINOGEN OXIDASE"/>
    <property type="match status" value="1"/>
</dbReference>
<dbReference type="InterPro" id="IPR036188">
    <property type="entry name" value="FAD/NAD-bd_sf"/>
</dbReference>
<protein>
    <recommendedName>
        <fullName evidence="4 11">Protoporphyrinogen oxidase</fullName>
        <ecNumber evidence="4 11">1.3.3.4</ecNumber>
    </recommendedName>
</protein>
<evidence type="ECO:0000256" key="8">
    <source>
        <dbReference type="ARBA" id="ARBA00023133"/>
    </source>
</evidence>
<evidence type="ECO:0000313" key="13">
    <source>
        <dbReference type="EMBL" id="KAJ3086079.1"/>
    </source>
</evidence>
<comment type="subcellular location">
    <subcellularLocation>
        <location evidence="11">Mitochondrion inner membrane</location>
    </subcellularLocation>
</comment>
<comment type="caution">
    <text evidence="13">The sequence shown here is derived from an EMBL/GenBank/DDBJ whole genome shotgun (WGS) entry which is preliminary data.</text>
</comment>
<sequence>MPTSLVEALFPPKNHVFRGVVRRGALEPFIPKSNSLDESIHDFVSRRFGNHVAENMISALVHGIFAGDSRILSVRSCFPSLWEAEQKYGSVVRSLIVSSLSKQAPESFSPDISVKEADFIKRIKSSSIYSFKNGLETLTNAIEADLKQNYPNVTILKNTEVTQINPPTSPNAPIVIETKNGEKFNATNVISSISSGALAPLLPENSPLGLLLAVNPAVNVVVVNLNFENPPNTSILPISGFGYLVPRTQPSPVIGVIFDSETIPEQSQGTPHITRLTCMMGGARFNEIFGSVDTFDKSACLETAVATVRKDLNITAPLLSSHVSLHKNCITQYTVGHAQRLQKIDAILRQEFDGRLAVAGSSYLGVGVNDCVLGARDIARRLQTSQSVTGLERA</sequence>
<keyword evidence="6 11" id="KW-0274">FAD</keyword>
<dbReference type="GO" id="GO:0006782">
    <property type="term" value="P:protoporphyrinogen IX biosynthetic process"/>
    <property type="evidence" value="ECO:0007669"/>
    <property type="project" value="UniProtKB-UniRule"/>
</dbReference>
<comment type="function">
    <text evidence="1 11">Catalyzes the 6-electron oxidation of protoporphyrinogen-IX to form protoporphyrin-IX.</text>
</comment>
<evidence type="ECO:0000256" key="10">
    <source>
        <dbReference type="ARBA" id="ARBA00047554"/>
    </source>
</evidence>
<dbReference type="PANTHER" id="PTHR42923">
    <property type="entry name" value="PROTOPORPHYRINOGEN OXIDASE"/>
    <property type="match status" value="1"/>
</dbReference>
<evidence type="ECO:0000256" key="5">
    <source>
        <dbReference type="ARBA" id="ARBA00022630"/>
    </source>
</evidence>
<feature type="non-terminal residue" evidence="13">
    <location>
        <position position="394"/>
    </location>
</feature>
<comment type="cofactor">
    <cofactor evidence="11">
        <name>FAD</name>
        <dbReference type="ChEBI" id="CHEBI:57692"/>
    </cofactor>
    <text evidence="11">Binds 1 FAD per subunit.</text>
</comment>
<comment type="catalytic activity">
    <reaction evidence="10 11">
        <text>protoporphyrinogen IX + 3 O2 = protoporphyrin IX + 3 H2O2</text>
        <dbReference type="Rhea" id="RHEA:25576"/>
        <dbReference type="ChEBI" id="CHEBI:15379"/>
        <dbReference type="ChEBI" id="CHEBI:16240"/>
        <dbReference type="ChEBI" id="CHEBI:57306"/>
        <dbReference type="ChEBI" id="CHEBI:57307"/>
        <dbReference type="EC" id="1.3.3.4"/>
    </reaction>
</comment>
<dbReference type="Proteomes" id="UP001211907">
    <property type="component" value="Unassembled WGS sequence"/>
</dbReference>
<organism evidence="13 14">
    <name type="scientific">Physocladia obscura</name>
    <dbReference type="NCBI Taxonomy" id="109957"/>
    <lineage>
        <taxon>Eukaryota</taxon>
        <taxon>Fungi</taxon>
        <taxon>Fungi incertae sedis</taxon>
        <taxon>Chytridiomycota</taxon>
        <taxon>Chytridiomycota incertae sedis</taxon>
        <taxon>Chytridiomycetes</taxon>
        <taxon>Chytridiales</taxon>
        <taxon>Chytriomycetaceae</taxon>
        <taxon>Physocladia</taxon>
    </lineage>
</organism>
<evidence type="ECO:0000256" key="4">
    <source>
        <dbReference type="ARBA" id="ARBA00012867"/>
    </source>
</evidence>
<keyword evidence="14" id="KW-1185">Reference proteome</keyword>
<gene>
    <name evidence="13" type="primary">HEM14</name>
    <name evidence="13" type="ORF">HK100_008815</name>
</gene>
<comment type="similarity">
    <text evidence="3 11">Belongs to the protoporphyrinogen/coproporphyrinogen oxidase family. Protoporphyrinogen oxidase subfamily.</text>
</comment>
<dbReference type="EC" id="1.3.3.4" evidence="4 11"/>
<keyword evidence="9 11" id="KW-0627">Porphyrin biosynthesis</keyword>
<dbReference type="GO" id="GO:0004729">
    <property type="term" value="F:oxygen-dependent protoporphyrinogen oxidase activity"/>
    <property type="evidence" value="ECO:0007669"/>
    <property type="project" value="UniProtKB-UniRule"/>
</dbReference>
<dbReference type="InterPro" id="IPR050464">
    <property type="entry name" value="Zeta_carotene_desat/Oxidored"/>
</dbReference>